<evidence type="ECO:0000313" key="2">
    <source>
        <dbReference type="EMBL" id="VEL20008.1"/>
    </source>
</evidence>
<reference evidence="2" key="1">
    <citation type="submission" date="2018-11" db="EMBL/GenBank/DDBJ databases">
        <authorList>
            <consortium name="Pathogen Informatics"/>
        </authorList>
    </citation>
    <scope>NUCLEOTIDE SEQUENCE</scope>
</reference>
<name>A0A3S5BD40_9PLAT</name>
<dbReference type="Proteomes" id="UP000784294">
    <property type="component" value="Unassembled WGS sequence"/>
</dbReference>
<dbReference type="EMBL" id="CAAALY010044307">
    <property type="protein sequence ID" value="VEL20008.1"/>
    <property type="molecule type" value="Genomic_DNA"/>
</dbReference>
<evidence type="ECO:0000256" key="1">
    <source>
        <dbReference type="SAM" id="SignalP"/>
    </source>
</evidence>
<comment type="caution">
    <text evidence="2">The sequence shown here is derived from an EMBL/GenBank/DDBJ whole genome shotgun (WGS) entry which is preliminary data.</text>
</comment>
<keyword evidence="1" id="KW-0732">Signal</keyword>
<feature type="chain" id="PRO_5018719867" evidence="1">
    <location>
        <begin position="17"/>
        <end position="128"/>
    </location>
</feature>
<evidence type="ECO:0000313" key="3">
    <source>
        <dbReference type="Proteomes" id="UP000784294"/>
    </source>
</evidence>
<proteinExistence type="predicted"/>
<keyword evidence="3" id="KW-1185">Reference proteome</keyword>
<dbReference type="AlphaFoldDB" id="A0A3S5BD40"/>
<organism evidence="2 3">
    <name type="scientific">Protopolystoma xenopodis</name>
    <dbReference type="NCBI Taxonomy" id="117903"/>
    <lineage>
        <taxon>Eukaryota</taxon>
        <taxon>Metazoa</taxon>
        <taxon>Spiralia</taxon>
        <taxon>Lophotrochozoa</taxon>
        <taxon>Platyhelminthes</taxon>
        <taxon>Monogenea</taxon>
        <taxon>Polyopisthocotylea</taxon>
        <taxon>Polystomatidea</taxon>
        <taxon>Polystomatidae</taxon>
        <taxon>Protopolystoma</taxon>
    </lineage>
</organism>
<gene>
    <name evidence="2" type="ORF">PXEA_LOCUS13448</name>
</gene>
<feature type="signal peptide" evidence="1">
    <location>
        <begin position="1"/>
        <end position="16"/>
    </location>
</feature>
<accession>A0A3S5BD40</accession>
<sequence>MLLFHLSCFCLGGASNLGLLASGFYDRPIVSSSGSDGFIVNQKSENHNGANVISFLSDRETAVLVENVAQNVNSINIESSNSSSISDHSKRAVLGHANLKASLPLSCKSTGPVPMSHQSLAPAVPGMC</sequence>
<protein>
    <submittedName>
        <fullName evidence="2">Uncharacterized protein</fullName>
    </submittedName>
</protein>